<comment type="caution">
    <text evidence="2">The sequence shown here is derived from an EMBL/GenBank/DDBJ whole genome shotgun (WGS) entry which is preliminary data.</text>
</comment>
<feature type="compositionally biased region" description="Polar residues" evidence="1">
    <location>
        <begin position="11"/>
        <end position="30"/>
    </location>
</feature>
<proteinExistence type="predicted"/>
<dbReference type="Proteomes" id="UP001304461">
    <property type="component" value="Unassembled WGS sequence"/>
</dbReference>
<keyword evidence="3" id="KW-1185">Reference proteome</keyword>
<gene>
    <name evidence="2" type="ORF">VB738_08755</name>
</gene>
<organism evidence="2 3">
    <name type="scientific">Cyanobium gracile UHCC 0139</name>
    <dbReference type="NCBI Taxonomy" id="3110308"/>
    <lineage>
        <taxon>Bacteria</taxon>
        <taxon>Bacillati</taxon>
        <taxon>Cyanobacteriota</taxon>
        <taxon>Cyanophyceae</taxon>
        <taxon>Synechococcales</taxon>
        <taxon>Prochlorococcaceae</taxon>
        <taxon>Cyanobium</taxon>
    </lineage>
</organism>
<dbReference type="EMBL" id="JAYGHX010000004">
    <property type="protein sequence ID" value="MEA5391347.1"/>
    <property type="molecule type" value="Genomic_DNA"/>
</dbReference>
<accession>A0ABU5RUD7</accession>
<feature type="region of interest" description="Disordered" evidence="1">
    <location>
        <begin position="1"/>
        <end position="39"/>
    </location>
</feature>
<dbReference type="RefSeq" id="WP_323305378.1">
    <property type="nucleotide sequence ID" value="NZ_JAYGHX010000004.1"/>
</dbReference>
<evidence type="ECO:0000256" key="1">
    <source>
        <dbReference type="SAM" id="MobiDB-lite"/>
    </source>
</evidence>
<evidence type="ECO:0000313" key="2">
    <source>
        <dbReference type="EMBL" id="MEA5391347.1"/>
    </source>
</evidence>
<evidence type="ECO:0000313" key="3">
    <source>
        <dbReference type="Proteomes" id="UP001304461"/>
    </source>
</evidence>
<name>A0ABU5RUD7_9CYAN</name>
<sequence length="106" mass="11558">MANQVVHRPEQSASPEPEQSQVEQHQNVPGQESDPGVGVDGLICQAIQPMQMNDYSPGIQPLLPEKSPEEWRVILDGDAEALLDERFSKSLLVGVEASLVGQEDDP</sequence>
<reference evidence="2 3" key="1">
    <citation type="submission" date="2023-12" db="EMBL/GenBank/DDBJ databases">
        <title>Baltic Sea Cyanobacteria.</title>
        <authorList>
            <person name="Delbaje E."/>
            <person name="Fewer D.P."/>
            <person name="Shishido T.K."/>
        </authorList>
    </citation>
    <scope>NUCLEOTIDE SEQUENCE [LARGE SCALE GENOMIC DNA]</scope>
    <source>
        <strain evidence="2 3">UHCC 0139</strain>
    </source>
</reference>
<protein>
    <submittedName>
        <fullName evidence="2">Uncharacterized protein</fullName>
    </submittedName>
</protein>